<organism evidence="1">
    <name type="scientific">viral metagenome</name>
    <dbReference type="NCBI Taxonomy" id="1070528"/>
    <lineage>
        <taxon>unclassified sequences</taxon>
        <taxon>metagenomes</taxon>
        <taxon>organismal metagenomes</taxon>
    </lineage>
</organism>
<sequence length="225" mass="25714">MVYDGLNGDKSCIENVLNEIQLESQHRIQEEESVVDENTLSNKSNTIVLLSSDDSSDSDSDYESVCEFSDDTSDYIEDGNMSILSIQVSGDNISTPSIPNTCFSNDDDCVNQMIKELENLEELVIVPHRHKTKSNHYYTVKNKDDSKKIIIIENHNEGIDTHPGIISTHRGPSGCKKNMDMNYSDESERIMKQWDKYGKSRTRRCYDYRGKNKKETLDLIKKILS</sequence>
<protein>
    <submittedName>
        <fullName evidence="1">Uncharacterized protein</fullName>
    </submittedName>
</protein>
<evidence type="ECO:0000313" key="1">
    <source>
        <dbReference type="EMBL" id="QHS99842.1"/>
    </source>
</evidence>
<name>A0A6C0C695_9ZZZZ</name>
<dbReference type="EMBL" id="MN739349">
    <property type="protein sequence ID" value="QHS99842.1"/>
    <property type="molecule type" value="Genomic_DNA"/>
</dbReference>
<proteinExistence type="predicted"/>
<dbReference type="AlphaFoldDB" id="A0A6C0C695"/>
<accession>A0A6C0C695</accession>
<reference evidence="1" key="1">
    <citation type="journal article" date="2020" name="Nature">
        <title>Giant virus diversity and host interactions through global metagenomics.</title>
        <authorList>
            <person name="Schulz F."/>
            <person name="Roux S."/>
            <person name="Paez-Espino D."/>
            <person name="Jungbluth S."/>
            <person name="Walsh D.A."/>
            <person name="Denef V.J."/>
            <person name="McMahon K.D."/>
            <person name="Konstantinidis K.T."/>
            <person name="Eloe-Fadrosh E.A."/>
            <person name="Kyrpides N.C."/>
            <person name="Woyke T."/>
        </authorList>
    </citation>
    <scope>NUCLEOTIDE SEQUENCE</scope>
    <source>
        <strain evidence="1">GVMAG-M-3300020187-37</strain>
    </source>
</reference>